<gene>
    <name evidence="6" type="ORF">BON22_3021</name>
    <name evidence="5" type="ORF">CYFA0S_06e04566g</name>
</gene>
<accession>A0A061AUC2</accession>
<dbReference type="OMA" id="IDGPFKY"/>
<dbReference type="STRING" id="36022.A0A061AUC2"/>
<dbReference type="InterPro" id="IPR023393">
    <property type="entry name" value="START-like_dom_sf"/>
</dbReference>
<reference evidence="5" key="1">
    <citation type="journal article" date="2014" name="Genome Announc.">
        <title>Genome sequence of the yeast Cyberlindnera fabianii (Hansenula fabianii).</title>
        <authorList>
            <person name="Freel K.C."/>
            <person name="Sarilar V."/>
            <person name="Neuveglise C."/>
            <person name="Devillers H."/>
            <person name="Friedrich A."/>
            <person name="Schacherer J."/>
        </authorList>
    </citation>
    <scope>NUCLEOTIDE SEQUENCE</scope>
    <source>
        <strain evidence="5">YJS4271</strain>
    </source>
</reference>
<dbReference type="AlphaFoldDB" id="A0A061AUC2"/>
<dbReference type="InterPro" id="IPR005031">
    <property type="entry name" value="COQ10_START"/>
</dbReference>
<dbReference type="SUPFAM" id="SSF55961">
    <property type="entry name" value="Bet v1-like"/>
    <property type="match status" value="1"/>
</dbReference>
<evidence type="ECO:0000313" key="7">
    <source>
        <dbReference type="Proteomes" id="UP000189513"/>
    </source>
</evidence>
<evidence type="ECO:0000313" key="5">
    <source>
        <dbReference type="EMBL" id="CDR41236.1"/>
    </source>
</evidence>
<feature type="domain" description="Coenzyme Q-binding protein COQ10 START" evidence="4">
    <location>
        <begin position="56"/>
        <end position="186"/>
    </location>
</feature>
<dbReference type="CDD" id="cd07813">
    <property type="entry name" value="COQ10p_like"/>
    <property type="match status" value="1"/>
</dbReference>
<dbReference type="Gene3D" id="3.30.530.20">
    <property type="match status" value="1"/>
</dbReference>
<comment type="similarity">
    <text evidence="1">Belongs to the COQ10 family.</text>
</comment>
<sequence length="202" mass="23464">MLLLRNTLAPSVRASIQPSHIRTLHSTSPLHLKSFFKDKLQNSTSGDQQHIVHRTLPHPPSLFYHVVSDVSQYSEFVPYCTRSFINVRDPTTNEPTEAGIRVGWRTFDEEFVCQLQCDPHKIVIAESMTHSLFEHLYTKWTITPVEGRENSCSMELVLRYKFRSQLYNAVSAMFAESVSELVINAFDKRARELRRRERRAKV</sequence>
<proteinExistence type="inferred from homology"/>
<dbReference type="InterPro" id="IPR044996">
    <property type="entry name" value="COQ10-like"/>
</dbReference>
<dbReference type="GO" id="GO:0048039">
    <property type="term" value="F:ubiquinone binding"/>
    <property type="evidence" value="ECO:0007669"/>
    <property type="project" value="InterPro"/>
</dbReference>
<keyword evidence="7" id="KW-1185">Reference proteome</keyword>
<name>A0A061AUC2_CYBFA</name>
<dbReference type="PANTHER" id="PTHR12901">
    <property type="entry name" value="SPERM PROTEIN HOMOLOG"/>
    <property type="match status" value="1"/>
</dbReference>
<evidence type="ECO:0000259" key="4">
    <source>
        <dbReference type="Pfam" id="PF03364"/>
    </source>
</evidence>
<dbReference type="EMBL" id="MPUK01000005">
    <property type="protein sequence ID" value="ONH67314.1"/>
    <property type="molecule type" value="Genomic_DNA"/>
</dbReference>
<evidence type="ECO:0000256" key="1">
    <source>
        <dbReference type="ARBA" id="ARBA00006885"/>
    </source>
</evidence>
<comment type="subunit">
    <text evidence="2">Interacts with coenzyme Q.</text>
</comment>
<dbReference type="GO" id="GO:0045333">
    <property type="term" value="P:cellular respiration"/>
    <property type="evidence" value="ECO:0007669"/>
    <property type="project" value="InterPro"/>
</dbReference>
<reference evidence="7" key="2">
    <citation type="journal article" date="2017" name="Genome Announc.">
        <title>Genome sequences of Cyberlindnera fabianii 65, Pichia kudriavzevii 129, and Saccharomyces cerevisiae 131 isolated from fermented masau fruits in Zimbabwe.</title>
        <authorList>
            <person name="van Rijswijck I.M.H."/>
            <person name="Derks M.F.L."/>
            <person name="Abee T."/>
            <person name="de Ridder D."/>
            <person name="Smid E.J."/>
        </authorList>
    </citation>
    <scope>NUCLEOTIDE SEQUENCE [LARGE SCALE GENOMIC DNA]</scope>
    <source>
        <strain evidence="7">65</strain>
    </source>
</reference>
<dbReference type="GO" id="GO:0005739">
    <property type="term" value="C:mitochondrion"/>
    <property type="evidence" value="ECO:0007669"/>
    <property type="project" value="TreeGrafter"/>
</dbReference>
<dbReference type="VEuPathDB" id="FungiDB:BON22_3021"/>
<evidence type="ECO:0000256" key="2">
    <source>
        <dbReference type="ARBA" id="ARBA00011814"/>
    </source>
</evidence>
<dbReference type="EMBL" id="LK052891">
    <property type="protein sequence ID" value="CDR41236.1"/>
    <property type="molecule type" value="Genomic_DNA"/>
</dbReference>
<dbReference type="OrthoDB" id="292693at2759"/>
<reference evidence="6" key="3">
    <citation type="submission" date="2017-01" db="EMBL/GenBank/DDBJ databases">
        <authorList>
            <person name="Mah S.A."/>
            <person name="Swanson W.J."/>
            <person name="Moy G.W."/>
            <person name="Vacquier V.D."/>
        </authorList>
    </citation>
    <scope>NUCLEOTIDE SEQUENCE [LARGE SCALE GENOMIC DNA]</scope>
    <source>
        <strain evidence="6">65</strain>
    </source>
</reference>
<evidence type="ECO:0000256" key="3">
    <source>
        <dbReference type="ARBA" id="ARBA00024947"/>
    </source>
</evidence>
<dbReference type="PANTHER" id="PTHR12901:SF10">
    <property type="entry name" value="COENZYME Q-BINDING PROTEIN COQ10, MITOCHONDRIAL"/>
    <property type="match status" value="1"/>
</dbReference>
<evidence type="ECO:0000313" key="6">
    <source>
        <dbReference type="EMBL" id="ONH67314.1"/>
    </source>
</evidence>
<dbReference type="Proteomes" id="UP000189513">
    <property type="component" value="Unassembled WGS sequence"/>
</dbReference>
<dbReference type="Pfam" id="PF03364">
    <property type="entry name" value="Polyketide_cyc"/>
    <property type="match status" value="1"/>
</dbReference>
<comment type="function">
    <text evidence="3">Required for the function of coenzyme Q in the respiratory chain. May serve as a chaperone or may be involved in the transport of Q6 from its site of synthesis to the catalytic sites of the respiratory complexes.</text>
</comment>
<protein>
    <submittedName>
        <fullName evidence="5">CYFA0S06e04566g1_1</fullName>
    </submittedName>
    <submittedName>
        <fullName evidence="6">Coenzyme Q-binding protein COQ10, mitochondrial</fullName>
    </submittedName>
</protein>
<organism evidence="5">
    <name type="scientific">Cyberlindnera fabianii</name>
    <name type="common">Yeast</name>
    <name type="synonym">Hansenula fabianii</name>
    <dbReference type="NCBI Taxonomy" id="36022"/>
    <lineage>
        <taxon>Eukaryota</taxon>
        <taxon>Fungi</taxon>
        <taxon>Dikarya</taxon>
        <taxon>Ascomycota</taxon>
        <taxon>Saccharomycotina</taxon>
        <taxon>Saccharomycetes</taxon>
        <taxon>Phaffomycetales</taxon>
        <taxon>Phaffomycetaceae</taxon>
        <taxon>Cyberlindnera</taxon>
    </lineage>
</organism>